<comment type="caution">
    <text evidence="3">The sequence shown here is derived from an EMBL/GenBank/DDBJ whole genome shotgun (WGS) entry which is preliminary data.</text>
</comment>
<sequence length="288" mass="31745">MIVKQLDRSDSTATLNPPPAYTEVSLDQQVPDPLQAVTEETGSVHPATSSTGPSSFPVSPSNTSSEVETASFVSRPSGSTDEASSSVTLSHCGPCTYTFAQTGTNIMTIIPQTEGLDIETNPVYYVSWKEDFFMPGNFITTVRRGEGEESHFVGEFNLKAIQKGASVRMGSHEDKWLDKILTVRSSPKRYRWQYDETSPLLSWVQDRSGNRTCTWEHSNSKEPKDVVATYTPPQYNTQVPGSQVAKLEIKPSGQASEVCDHIVLSSVLIERRRVAELYGRLLGNSCKD</sequence>
<gene>
    <name evidence="3" type="ORF">EIP91_009659</name>
</gene>
<evidence type="ECO:0000256" key="1">
    <source>
        <dbReference type="SAM" id="MobiDB-lite"/>
    </source>
</evidence>
<feature type="domain" description="DUF6593" evidence="2">
    <location>
        <begin position="120"/>
        <end position="273"/>
    </location>
</feature>
<name>A0A4R0R1E0_9APHY</name>
<dbReference type="InterPro" id="IPR046528">
    <property type="entry name" value="DUF6593"/>
</dbReference>
<reference evidence="3 4" key="1">
    <citation type="submission" date="2018-11" db="EMBL/GenBank/DDBJ databases">
        <title>Genome assembly of Steccherinum ochraceum LE-BIN_3174, the white-rot fungus of the Steccherinaceae family (The Residual Polyporoid clade, Polyporales, Basidiomycota).</title>
        <authorList>
            <person name="Fedorova T.V."/>
            <person name="Glazunova O.A."/>
            <person name="Landesman E.O."/>
            <person name="Moiseenko K.V."/>
            <person name="Psurtseva N.V."/>
            <person name="Savinova O.S."/>
            <person name="Shakhova N.V."/>
            <person name="Tyazhelova T.V."/>
            <person name="Vasina D.V."/>
        </authorList>
    </citation>
    <scope>NUCLEOTIDE SEQUENCE [LARGE SCALE GENOMIC DNA]</scope>
    <source>
        <strain evidence="3 4">LE-BIN_3174</strain>
    </source>
</reference>
<keyword evidence="4" id="KW-1185">Reference proteome</keyword>
<organism evidence="3 4">
    <name type="scientific">Steccherinum ochraceum</name>
    <dbReference type="NCBI Taxonomy" id="92696"/>
    <lineage>
        <taxon>Eukaryota</taxon>
        <taxon>Fungi</taxon>
        <taxon>Dikarya</taxon>
        <taxon>Basidiomycota</taxon>
        <taxon>Agaricomycotina</taxon>
        <taxon>Agaricomycetes</taxon>
        <taxon>Polyporales</taxon>
        <taxon>Steccherinaceae</taxon>
        <taxon>Steccherinum</taxon>
    </lineage>
</organism>
<dbReference type="OrthoDB" id="3174721at2759"/>
<feature type="compositionally biased region" description="Polar residues" evidence="1">
    <location>
        <begin position="66"/>
        <end position="87"/>
    </location>
</feature>
<feature type="compositionally biased region" description="Basic and acidic residues" evidence="1">
    <location>
        <begin position="1"/>
        <end position="10"/>
    </location>
</feature>
<dbReference type="Proteomes" id="UP000292702">
    <property type="component" value="Unassembled WGS sequence"/>
</dbReference>
<evidence type="ECO:0000259" key="2">
    <source>
        <dbReference type="Pfam" id="PF20236"/>
    </source>
</evidence>
<dbReference type="AlphaFoldDB" id="A0A4R0R1E0"/>
<evidence type="ECO:0000313" key="4">
    <source>
        <dbReference type="Proteomes" id="UP000292702"/>
    </source>
</evidence>
<proteinExistence type="predicted"/>
<feature type="region of interest" description="Disordered" evidence="1">
    <location>
        <begin position="1"/>
        <end position="87"/>
    </location>
</feature>
<dbReference type="EMBL" id="RWJN01000558">
    <property type="protein sequence ID" value="TCD60692.1"/>
    <property type="molecule type" value="Genomic_DNA"/>
</dbReference>
<feature type="compositionally biased region" description="Low complexity" evidence="1">
    <location>
        <begin position="53"/>
        <end position="65"/>
    </location>
</feature>
<accession>A0A4R0R1E0</accession>
<evidence type="ECO:0000313" key="3">
    <source>
        <dbReference type="EMBL" id="TCD60692.1"/>
    </source>
</evidence>
<protein>
    <recommendedName>
        <fullName evidence="2">DUF6593 domain-containing protein</fullName>
    </recommendedName>
</protein>
<feature type="compositionally biased region" description="Polar residues" evidence="1">
    <location>
        <begin position="38"/>
        <end position="52"/>
    </location>
</feature>
<dbReference type="Pfam" id="PF20236">
    <property type="entry name" value="DUF6593"/>
    <property type="match status" value="1"/>
</dbReference>